<sequence length="257" mass="28788">MALWALNNIAVGSIEHTTIEVESGAIPKLLKLCVSNQEGHIVKMQAIWALANIAVHSRKTRHTVLENGATALYPLVSMLADTATDQSLSLVVMFPLMNFFCERIPPKLYFRLQPPISLFVSPILVKILSMDNTREVLVFTALRMFACFLSSGLYKKDVDNFLNVTSLMNVGIEHMMSLPAKESIDLLCEMLSNAYKDEIFLESCLKGSNNILVNSAMAKIFFEMVDESVVYSGGVIDKLKCLQENYKQYTLTCVFVR</sequence>
<organism evidence="6 7">
    <name type="scientific">Trifolium subterraneum</name>
    <name type="common">Subterranean clover</name>
    <dbReference type="NCBI Taxonomy" id="3900"/>
    <lineage>
        <taxon>Eukaryota</taxon>
        <taxon>Viridiplantae</taxon>
        <taxon>Streptophyta</taxon>
        <taxon>Embryophyta</taxon>
        <taxon>Tracheophyta</taxon>
        <taxon>Spermatophyta</taxon>
        <taxon>Magnoliopsida</taxon>
        <taxon>eudicotyledons</taxon>
        <taxon>Gunneridae</taxon>
        <taxon>Pentapetalae</taxon>
        <taxon>rosids</taxon>
        <taxon>fabids</taxon>
        <taxon>Fabales</taxon>
        <taxon>Fabaceae</taxon>
        <taxon>Papilionoideae</taxon>
        <taxon>50 kb inversion clade</taxon>
        <taxon>NPAAA clade</taxon>
        <taxon>Hologalegina</taxon>
        <taxon>IRL clade</taxon>
        <taxon>Trifolieae</taxon>
        <taxon>Trifolium</taxon>
    </lineage>
</organism>
<dbReference type="Proteomes" id="UP000242715">
    <property type="component" value="Unassembled WGS sequence"/>
</dbReference>
<protein>
    <recommendedName>
        <fullName evidence="8">IBB domain-containing protein</fullName>
    </recommendedName>
</protein>
<name>A0A2Z6P300_TRISU</name>
<dbReference type="PROSITE" id="PS50176">
    <property type="entry name" value="ARM_REPEAT"/>
    <property type="match status" value="1"/>
</dbReference>
<evidence type="ECO:0000256" key="1">
    <source>
        <dbReference type="ARBA" id="ARBA00010394"/>
    </source>
</evidence>
<proteinExistence type="inferred from homology"/>
<reference evidence="7" key="1">
    <citation type="journal article" date="2017" name="Front. Plant Sci.">
        <title>Climate Clever Clovers: New Paradigm to Reduce the Environmental Footprint of Ruminants by Breeding Low Methanogenic Forages Utilizing Haplotype Variation.</title>
        <authorList>
            <person name="Kaur P."/>
            <person name="Appels R."/>
            <person name="Bayer P.E."/>
            <person name="Keeble-Gagnere G."/>
            <person name="Wang J."/>
            <person name="Hirakawa H."/>
            <person name="Shirasawa K."/>
            <person name="Vercoe P."/>
            <person name="Stefanova K."/>
            <person name="Durmic Z."/>
            <person name="Nichols P."/>
            <person name="Revell C."/>
            <person name="Isobe S.N."/>
            <person name="Edwards D."/>
            <person name="Erskine W."/>
        </authorList>
    </citation>
    <scope>NUCLEOTIDE SEQUENCE [LARGE SCALE GENOMIC DNA]</scope>
    <source>
        <strain evidence="7">cv. Daliak</strain>
    </source>
</reference>
<dbReference type="OrthoDB" id="1455624at2759"/>
<evidence type="ECO:0000256" key="5">
    <source>
        <dbReference type="PROSITE-ProRule" id="PRU00259"/>
    </source>
</evidence>
<evidence type="ECO:0000256" key="3">
    <source>
        <dbReference type="ARBA" id="ARBA00022737"/>
    </source>
</evidence>
<evidence type="ECO:0000313" key="6">
    <source>
        <dbReference type="EMBL" id="GAU42852.1"/>
    </source>
</evidence>
<keyword evidence="2" id="KW-0813">Transport</keyword>
<feature type="repeat" description="ARM" evidence="5">
    <location>
        <begin position="24"/>
        <end position="68"/>
    </location>
</feature>
<dbReference type="PANTHER" id="PTHR23316">
    <property type="entry name" value="IMPORTIN ALPHA"/>
    <property type="match status" value="1"/>
</dbReference>
<evidence type="ECO:0008006" key="8">
    <source>
        <dbReference type="Google" id="ProtNLM"/>
    </source>
</evidence>
<evidence type="ECO:0000256" key="4">
    <source>
        <dbReference type="ARBA" id="ARBA00022927"/>
    </source>
</evidence>
<evidence type="ECO:0000256" key="2">
    <source>
        <dbReference type="ARBA" id="ARBA00022448"/>
    </source>
</evidence>
<comment type="similarity">
    <text evidence="1">Belongs to the importin alpha family.</text>
</comment>
<dbReference type="EMBL" id="DF973943">
    <property type="protein sequence ID" value="GAU42852.1"/>
    <property type="molecule type" value="Genomic_DNA"/>
</dbReference>
<keyword evidence="4" id="KW-0653">Protein transport</keyword>
<keyword evidence="3" id="KW-0677">Repeat</keyword>
<dbReference type="AlphaFoldDB" id="A0A2Z6P300"/>
<dbReference type="GO" id="GO:0015031">
    <property type="term" value="P:protein transport"/>
    <property type="evidence" value="ECO:0007669"/>
    <property type="project" value="UniProtKB-KW"/>
</dbReference>
<accession>A0A2Z6P300</accession>
<dbReference type="Gene3D" id="1.25.10.10">
    <property type="entry name" value="Leucine-rich Repeat Variant"/>
    <property type="match status" value="1"/>
</dbReference>
<dbReference type="InterPro" id="IPR016024">
    <property type="entry name" value="ARM-type_fold"/>
</dbReference>
<dbReference type="InterPro" id="IPR000225">
    <property type="entry name" value="Armadillo"/>
</dbReference>
<evidence type="ECO:0000313" key="7">
    <source>
        <dbReference type="Proteomes" id="UP000242715"/>
    </source>
</evidence>
<dbReference type="InterPro" id="IPR011989">
    <property type="entry name" value="ARM-like"/>
</dbReference>
<dbReference type="SUPFAM" id="SSF48371">
    <property type="entry name" value="ARM repeat"/>
    <property type="match status" value="1"/>
</dbReference>
<gene>
    <name evidence="6" type="ORF">TSUD_387460</name>
</gene>
<keyword evidence="7" id="KW-1185">Reference proteome</keyword>